<dbReference type="InterPro" id="IPR003362">
    <property type="entry name" value="Bact_transf"/>
</dbReference>
<dbReference type="Proteomes" id="UP000526033">
    <property type="component" value="Unassembled WGS sequence"/>
</dbReference>
<reference evidence="4 5" key="1">
    <citation type="journal article" date="2020" name="Biotechnol. Biofuels">
        <title>New insights from the biogas microbiome by comprehensive genome-resolved metagenomics of nearly 1600 species originating from multiple anaerobic digesters.</title>
        <authorList>
            <person name="Campanaro S."/>
            <person name="Treu L."/>
            <person name="Rodriguez-R L.M."/>
            <person name="Kovalovszki A."/>
            <person name="Ziels R.M."/>
            <person name="Maus I."/>
            <person name="Zhu X."/>
            <person name="Kougias P.G."/>
            <person name="Basile A."/>
            <person name="Luo G."/>
            <person name="Schluter A."/>
            <person name="Konstantinidis K.T."/>
            <person name="Angelidaki I."/>
        </authorList>
    </citation>
    <scope>NUCLEOTIDE SEQUENCE [LARGE SCALE GENOMIC DNA]</scope>
    <source>
        <strain evidence="4">AS27yjCOA_165</strain>
    </source>
</reference>
<dbReference type="GO" id="GO:0016780">
    <property type="term" value="F:phosphotransferase activity, for other substituted phosphate groups"/>
    <property type="evidence" value="ECO:0007669"/>
    <property type="project" value="TreeGrafter"/>
</dbReference>
<dbReference type="PANTHER" id="PTHR30576">
    <property type="entry name" value="COLANIC BIOSYNTHESIS UDP-GLUCOSE LIPID CARRIER TRANSFERASE"/>
    <property type="match status" value="1"/>
</dbReference>
<dbReference type="PANTHER" id="PTHR30576:SF0">
    <property type="entry name" value="UNDECAPRENYL-PHOSPHATE N-ACETYLGALACTOSAMINYL 1-PHOSPHATE TRANSFERASE-RELATED"/>
    <property type="match status" value="1"/>
</dbReference>
<evidence type="ECO:0000313" key="5">
    <source>
        <dbReference type="Proteomes" id="UP000526033"/>
    </source>
</evidence>
<dbReference type="Pfam" id="PF02397">
    <property type="entry name" value="Bac_transf"/>
    <property type="match status" value="1"/>
</dbReference>
<feature type="transmembrane region" description="Helical" evidence="2">
    <location>
        <begin position="12"/>
        <end position="34"/>
    </location>
</feature>
<dbReference type="AlphaFoldDB" id="A0A7X9DJL6"/>
<proteinExistence type="inferred from homology"/>
<keyword evidence="4" id="KW-0808">Transferase</keyword>
<sequence>MDVYSILKRLMDIFGALVGIIIFSPLLIGGALWVKIVSPDGPIFADIKPRVGKNRAPFKFYKFRSMVMNGYEFLKNNYPELHKKYEENNYKLSADEDPRLLKGAKFVRHYSIDEMPQFFNVLKGDMSIVGPRAYYFYEVEEQCQRHPEAIPYMEEALKVKPGITGLWQVSGRSQVGFLDRVKMDAFYAKKRSILYDLLIILKTPYVVLTGKGAF</sequence>
<gene>
    <name evidence="4" type="ORF">GYA27_00450</name>
</gene>
<comment type="caution">
    <text evidence="4">The sequence shown here is derived from an EMBL/GenBank/DDBJ whole genome shotgun (WGS) entry which is preliminary data.</text>
</comment>
<keyword evidence="2" id="KW-0812">Transmembrane</keyword>
<protein>
    <submittedName>
        <fullName evidence="4">Sugar transferase</fullName>
    </submittedName>
</protein>
<organism evidence="4 5">
    <name type="scientific">candidate division WWE3 bacterium</name>
    <dbReference type="NCBI Taxonomy" id="2053526"/>
    <lineage>
        <taxon>Bacteria</taxon>
        <taxon>Katanobacteria</taxon>
    </lineage>
</organism>
<evidence type="ECO:0000256" key="2">
    <source>
        <dbReference type="SAM" id="Phobius"/>
    </source>
</evidence>
<comment type="similarity">
    <text evidence="1">Belongs to the bacterial sugar transferase family.</text>
</comment>
<accession>A0A7X9DJL6</accession>
<evidence type="ECO:0000259" key="3">
    <source>
        <dbReference type="Pfam" id="PF02397"/>
    </source>
</evidence>
<keyword evidence="2" id="KW-1133">Transmembrane helix</keyword>
<feature type="domain" description="Bacterial sugar transferase" evidence="3">
    <location>
        <begin position="8"/>
        <end position="208"/>
    </location>
</feature>
<name>A0A7X9DJL6_UNCKA</name>
<evidence type="ECO:0000256" key="1">
    <source>
        <dbReference type="ARBA" id="ARBA00006464"/>
    </source>
</evidence>
<keyword evidence="2" id="KW-0472">Membrane</keyword>
<evidence type="ECO:0000313" key="4">
    <source>
        <dbReference type="EMBL" id="NMB69660.1"/>
    </source>
</evidence>
<dbReference type="EMBL" id="JAAZNL010000004">
    <property type="protein sequence ID" value="NMB69660.1"/>
    <property type="molecule type" value="Genomic_DNA"/>
</dbReference>